<name>A0A7S1T496_9RHOD</name>
<sequence length="387" mass="43755">MRTSNSGGGRKDGLMNRNRLDSRSRRGPSTRVRTCRDETNNLLLLREDESMTIDEVLRDPALRRLMLAFADNLLDERKSGGRGGRRVRRADSGVASEVEDDNDENSDYHEEEDNDDDEDEQEDETESSVSFLDEEGPDESEEEVLIAEEEHWMDGNSDYSSGFSSYSEQPGRKKCEHMYVWISDRTVRCSSCGIFAKKKGRALQDARRRAIEPNRPPPPRYEPKQQYPRSRKSDRDEETCKTLVMEILQFADGQEPFLALPPVSRRIRRVIHLVSGECNLKSQSTGQGKRRHTTVYRRHRSAAISASHAYKIISRALAKPAGNPEDCKVNGHDPAKRRTARPLDQSNAGYQMLRAMGWEEGDGLGNSSRGISEPVKSVALVGRRGLS</sequence>
<evidence type="ECO:0008006" key="5">
    <source>
        <dbReference type="Google" id="ProtNLM"/>
    </source>
</evidence>
<feature type="compositionally biased region" description="Basic and acidic residues" evidence="1">
    <location>
        <begin position="325"/>
        <end position="336"/>
    </location>
</feature>
<feature type="region of interest" description="Disordered" evidence="1">
    <location>
        <begin position="323"/>
        <end position="346"/>
    </location>
</feature>
<feature type="region of interest" description="Disordered" evidence="1">
    <location>
        <begin position="76"/>
        <end position="143"/>
    </location>
</feature>
<proteinExistence type="predicted"/>
<dbReference type="Pfam" id="PF01585">
    <property type="entry name" value="G-patch"/>
    <property type="match status" value="1"/>
</dbReference>
<evidence type="ECO:0000259" key="3">
    <source>
        <dbReference type="PROSITE" id="PS51061"/>
    </source>
</evidence>
<protein>
    <recommendedName>
        <fullName evidence="5">G-patch domain-containing protein</fullName>
    </recommendedName>
</protein>
<dbReference type="InterPro" id="IPR051189">
    <property type="entry name" value="Splicing_assoc_domain"/>
</dbReference>
<dbReference type="PANTHER" id="PTHR14195">
    <property type="entry name" value="G PATCH DOMAIN CONTAINING PROTEIN 2"/>
    <property type="match status" value="1"/>
</dbReference>
<dbReference type="SUPFAM" id="SSF82708">
    <property type="entry name" value="R3H domain"/>
    <property type="match status" value="1"/>
</dbReference>
<gene>
    <name evidence="4" type="ORF">CCAE0312_LOCUS43</name>
</gene>
<dbReference type="SMART" id="SM00443">
    <property type="entry name" value="G_patch"/>
    <property type="match status" value="1"/>
</dbReference>
<feature type="compositionally biased region" description="Basic and acidic residues" evidence="1">
    <location>
        <begin position="9"/>
        <end position="24"/>
    </location>
</feature>
<evidence type="ECO:0000259" key="2">
    <source>
        <dbReference type="PROSITE" id="PS50174"/>
    </source>
</evidence>
<feature type="region of interest" description="Disordered" evidence="1">
    <location>
        <begin position="361"/>
        <end position="387"/>
    </location>
</feature>
<dbReference type="PROSITE" id="PS50174">
    <property type="entry name" value="G_PATCH"/>
    <property type="match status" value="1"/>
</dbReference>
<dbReference type="Pfam" id="PF01424">
    <property type="entry name" value="R3H"/>
    <property type="match status" value="1"/>
</dbReference>
<feature type="compositionally biased region" description="Basic and acidic residues" evidence="1">
    <location>
        <begin position="203"/>
        <end position="212"/>
    </location>
</feature>
<accession>A0A7S1T496</accession>
<feature type="domain" description="R3H" evidence="3">
    <location>
        <begin position="234"/>
        <end position="299"/>
    </location>
</feature>
<feature type="compositionally biased region" description="Acidic residues" evidence="1">
    <location>
        <begin position="97"/>
        <end position="143"/>
    </location>
</feature>
<organism evidence="4">
    <name type="scientific">Compsopogon caeruleus</name>
    <dbReference type="NCBI Taxonomy" id="31354"/>
    <lineage>
        <taxon>Eukaryota</taxon>
        <taxon>Rhodophyta</taxon>
        <taxon>Compsopogonophyceae</taxon>
        <taxon>Compsopogonales</taxon>
        <taxon>Compsopogonaceae</taxon>
        <taxon>Compsopogon</taxon>
    </lineage>
</organism>
<dbReference type="GO" id="GO:0003676">
    <property type="term" value="F:nucleic acid binding"/>
    <property type="evidence" value="ECO:0007669"/>
    <property type="project" value="UniProtKB-UniRule"/>
</dbReference>
<dbReference type="EMBL" id="HBGH01000105">
    <property type="protein sequence ID" value="CAD9220130.1"/>
    <property type="molecule type" value="Transcribed_RNA"/>
</dbReference>
<dbReference type="InterPro" id="IPR000467">
    <property type="entry name" value="G_patch_dom"/>
</dbReference>
<evidence type="ECO:0000256" key="1">
    <source>
        <dbReference type="SAM" id="MobiDB-lite"/>
    </source>
</evidence>
<feature type="region of interest" description="Disordered" evidence="1">
    <location>
        <begin position="203"/>
        <end position="237"/>
    </location>
</feature>
<dbReference type="InterPro" id="IPR036867">
    <property type="entry name" value="R3H_dom_sf"/>
</dbReference>
<feature type="region of interest" description="Disordered" evidence="1">
    <location>
        <begin position="1"/>
        <end position="34"/>
    </location>
</feature>
<feature type="domain" description="G-patch" evidence="2">
    <location>
        <begin position="345"/>
        <end position="387"/>
    </location>
</feature>
<dbReference type="PROSITE" id="PS51061">
    <property type="entry name" value="R3H"/>
    <property type="match status" value="1"/>
</dbReference>
<dbReference type="InterPro" id="IPR001374">
    <property type="entry name" value="R3H_dom"/>
</dbReference>
<reference evidence="4" key="1">
    <citation type="submission" date="2021-01" db="EMBL/GenBank/DDBJ databases">
        <authorList>
            <person name="Corre E."/>
            <person name="Pelletier E."/>
            <person name="Niang G."/>
            <person name="Scheremetjew M."/>
            <person name="Finn R."/>
            <person name="Kale V."/>
            <person name="Holt S."/>
            <person name="Cochrane G."/>
            <person name="Meng A."/>
            <person name="Brown T."/>
            <person name="Cohen L."/>
        </authorList>
    </citation>
    <scope>NUCLEOTIDE SEQUENCE</scope>
    <source>
        <strain evidence="4">SAG 36.94</strain>
    </source>
</reference>
<evidence type="ECO:0000313" key="4">
    <source>
        <dbReference type="EMBL" id="CAD9220130.1"/>
    </source>
</evidence>
<dbReference type="AlphaFoldDB" id="A0A7S1T496"/>
<dbReference type="Gene3D" id="3.30.1370.50">
    <property type="entry name" value="R3H-like domain"/>
    <property type="match status" value="1"/>
</dbReference>
<dbReference type="CDD" id="cd02325">
    <property type="entry name" value="R3H"/>
    <property type="match status" value="1"/>
</dbReference>